<dbReference type="Proteomes" id="UP001059773">
    <property type="component" value="Chromosome"/>
</dbReference>
<gene>
    <name evidence="1" type="ORF">NP439_04370</name>
</gene>
<organism evidence="1 2">
    <name type="scientific">Oceanobacillus jeddahense</name>
    <dbReference type="NCBI Taxonomy" id="1462527"/>
    <lineage>
        <taxon>Bacteria</taxon>
        <taxon>Bacillati</taxon>
        <taxon>Bacillota</taxon>
        <taxon>Bacilli</taxon>
        <taxon>Bacillales</taxon>
        <taxon>Bacillaceae</taxon>
        <taxon>Oceanobacillus</taxon>
    </lineage>
</organism>
<dbReference type="Pfam" id="PF08868">
    <property type="entry name" value="YugN"/>
    <property type="match status" value="1"/>
</dbReference>
<evidence type="ECO:0000313" key="2">
    <source>
        <dbReference type="Proteomes" id="UP001059773"/>
    </source>
</evidence>
<evidence type="ECO:0000313" key="1">
    <source>
        <dbReference type="EMBL" id="UUI03936.1"/>
    </source>
</evidence>
<dbReference type="InterPro" id="IPR014967">
    <property type="entry name" value="Uncharacterised_YugN-like"/>
</dbReference>
<dbReference type="Gene3D" id="3.30.310.100">
    <property type="entry name" value="YugN-like"/>
    <property type="match status" value="1"/>
</dbReference>
<name>A0ABY5JUG8_9BACI</name>
<proteinExistence type="predicted"/>
<protein>
    <submittedName>
        <fullName evidence="1">YugN-like family protein</fullName>
    </submittedName>
</protein>
<keyword evidence="2" id="KW-1185">Reference proteome</keyword>
<dbReference type="SUPFAM" id="SSF160755">
    <property type="entry name" value="YugN-like"/>
    <property type="match status" value="1"/>
</dbReference>
<dbReference type="RefSeq" id="WP_256708946.1">
    <property type="nucleotide sequence ID" value="NZ_CP101914.1"/>
</dbReference>
<accession>A0ABY5JUG8</accession>
<dbReference type="EMBL" id="CP101914">
    <property type="protein sequence ID" value="UUI03936.1"/>
    <property type="molecule type" value="Genomic_DNA"/>
</dbReference>
<sequence length="121" mass="14237">MIALHTNLSGKQGVFLKLKLHLKELGFTIVENSNYHGYFNGLLSSQAERKLYLYLPYQVLQEEHNQPSVQIEFGNPQIIHHADNRHFYSFQAYLHKPDFYDWKLKGEQAVQQIINHIDNNL</sequence>
<dbReference type="InterPro" id="IPR036491">
    <property type="entry name" value="YugN-like_sf"/>
</dbReference>
<reference evidence="1" key="1">
    <citation type="submission" date="2022-07" db="EMBL/GenBank/DDBJ databases">
        <title>FELIX.</title>
        <authorList>
            <person name="Wan K.H."/>
            <person name="Park S."/>
            <person name="Lawrence Q."/>
            <person name="Eichenberger J.P."/>
            <person name="Booth B.W."/>
            <person name="Piaggio A.J."/>
            <person name="Chandler J.C."/>
            <person name="Franklin A.B."/>
            <person name="Celniker S.E."/>
        </authorList>
    </citation>
    <scope>NUCLEOTIDE SEQUENCE</scope>
    <source>
        <strain evidence="1">QA-1986 374</strain>
    </source>
</reference>